<keyword evidence="10" id="KW-0479">Metal-binding</keyword>
<dbReference type="STRING" id="283909.R7TRD0"/>
<dbReference type="EMBL" id="KB308811">
    <property type="protein sequence ID" value="ELT96463.1"/>
    <property type="molecule type" value="Genomic_DNA"/>
</dbReference>
<evidence type="ECO:0000313" key="26">
    <source>
        <dbReference type="EnsemblMetazoa" id="CapteP169418"/>
    </source>
</evidence>
<dbReference type="PANTHER" id="PTHR12121">
    <property type="entry name" value="CARBON CATABOLITE REPRESSOR PROTEIN 4"/>
    <property type="match status" value="1"/>
</dbReference>
<keyword evidence="7" id="KW-0963">Cytoplasm</keyword>
<keyword evidence="15" id="KW-0694">RNA-binding</keyword>
<dbReference type="EC" id="3.1.13.4" evidence="6"/>
<comment type="catalytic activity">
    <reaction evidence="1">
        <text>Exonucleolytic cleavage of poly(A) to 5'-AMP.</text>
        <dbReference type="EC" id="3.1.13.4"/>
    </reaction>
</comment>
<dbReference type="FunCoup" id="R7TRD0">
    <property type="interactions" value="2044"/>
</dbReference>
<dbReference type="HOGENOM" id="CLU_016428_4_2_1"/>
<comment type="similarity">
    <text evidence="5">Belongs to the CCR4/nocturin family.</text>
</comment>
<dbReference type="InterPro" id="IPR005135">
    <property type="entry name" value="Endo/exonuclease/phosphatase"/>
</dbReference>
<evidence type="ECO:0000256" key="5">
    <source>
        <dbReference type="ARBA" id="ARBA00010774"/>
    </source>
</evidence>
<dbReference type="FunFam" id="3.60.10.10:FF:000002">
    <property type="entry name" value="CCR4-NOT transcription complex subunit 6 like"/>
    <property type="match status" value="1"/>
</dbReference>
<feature type="region of interest" description="Disordered" evidence="22">
    <location>
        <begin position="519"/>
        <end position="540"/>
    </location>
</feature>
<evidence type="ECO:0000256" key="12">
    <source>
        <dbReference type="ARBA" id="ARBA00022801"/>
    </source>
</evidence>
<dbReference type="EnsemblMetazoa" id="CapteT169418">
    <property type="protein sequence ID" value="CapteP169418"/>
    <property type="gene ID" value="CapteG169418"/>
</dbReference>
<keyword evidence="12" id="KW-0378">Hydrolase</keyword>
<dbReference type="OrthoDB" id="428734at2759"/>
<keyword evidence="18" id="KW-0539">Nucleus</keyword>
<accession>R7TRD0</accession>
<evidence type="ECO:0000256" key="7">
    <source>
        <dbReference type="ARBA" id="ARBA00022490"/>
    </source>
</evidence>
<dbReference type="GO" id="GO:0005737">
    <property type="term" value="C:cytoplasm"/>
    <property type="evidence" value="ECO:0007669"/>
    <property type="project" value="UniProtKB-SubCell"/>
</dbReference>
<keyword evidence="27" id="KW-1185">Reference proteome</keyword>
<keyword evidence="13" id="KW-0269">Exonuclease</keyword>
<dbReference type="SMART" id="SM00369">
    <property type="entry name" value="LRR_TYP"/>
    <property type="match status" value="3"/>
</dbReference>
<evidence type="ECO:0000259" key="24">
    <source>
        <dbReference type="Pfam" id="PF23598"/>
    </source>
</evidence>
<feature type="domain" description="Endonuclease/exonuclease/phosphatase" evidence="23">
    <location>
        <begin position="171"/>
        <end position="503"/>
    </location>
</feature>
<evidence type="ECO:0000256" key="2">
    <source>
        <dbReference type="ARBA" id="ARBA00001946"/>
    </source>
</evidence>
<dbReference type="InterPro" id="IPR036691">
    <property type="entry name" value="Endo/exonu/phosph_ase_sf"/>
</dbReference>
<evidence type="ECO:0000256" key="15">
    <source>
        <dbReference type="ARBA" id="ARBA00022884"/>
    </source>
</evidence>
<dbReference type="Gene3D" id="3.80.10.10">
    <property type="entry name" value="Ribonuclease Inhibitor"/>
    <property type="match status" value="1"/>
</dbReference>
<keyword evidence="11" id="KW-0677">Repeat</keyword>
<name>R7TRD0_CAPTE</name>
<comment type="cofactor">
    <cofactor evidence="2">
        <name>Mg(2+)</name>
        <dbReference type="ChEBI" id="CHEBI:18420"/>
    </cofactor>
</comment>
<evidence type="ECO:0000256" key="14">
    <source>
        <dbReference type="ARBA" id="ARBA00022842"/>
    </source>
</evidence>
<reference evidence="27" key="1">
    <citation type="submission" date="2012-12" db="EMBL/GenBank/DDBJ databases">
        <authorList>
            <person name="Hellsten U."/>
            <person name="Grimwood J."/>
            <person name="Chapman J.A."/>
            <person name="Shapiro H."/>
            <person name="Aerts A."/>
            <person name="Otillar R.P."/>
            <person name="Terry A.Y."/>
            <person name="Boore J.L."/>
            <person name="Simakov O."/>
            <person name="Marletaz F."/>
            <person name="Cho S.-J."/>
            <person name="Edsinger-Gonzales E."/>
            <person name="Havlak P."/>
            <person name="Kuo D.-H."/>
            <person name="Larsson T."/>
            <person name="Lv J."/>
            <person name="Arendt D."/>
            <person name="Savage R."/>
            <person name="Osoegawa K."/>
            <person name="de Jong P."/>
            <person name="Lindberg D.R."/>
            <person name="Seaver E.C."/>
            <person name="Weisblat D.A."/>
            <person name="Putnam N.H."/>
            <person name="Grigoriev I.V."/>
            <person name="Rokhsar D.S."/>
        </authorList>
    </citation>
    <scope>NUCLEOTIDE SEQUENCE</scope>
    <source>
        <strain evidence="27">I ESC-2004</strain>
    </source>
</reference>
<proteinExistence type="inferred from homology"/>
<dbReference type="InterPro" id="IPR050410">
    <property type="entry name" value="CCR4/nocturin_mRNA_transcr"/>
</dbReference>
<dbReference type="GO" id="GO:0046872">
    <property type="term" value="F:metal ion binding"/>
    <property type="evidence" value="ECO:0007669"/>
    <property type="project" value="UniProtKB-KW"/>
</dbReference>
<evidence type="ECO:0000313" key="27">
    <source>
        <dbReference type="Proteomes" id="UP000014760"/>
    </source>
</evidence>
<dbReference type="SUPFAM" id="SSF52058">
    <property type="entry name" value="L domain-like"/>
    <property type="match status" value="1"/>
</dbReference>
<protein>
    <recommendedName>
        <fullName evidence="6">poly(A)-specific ribonuclease</fullName>
        <ecNumber evidence="6">3.1.13.4</ecNumber>
    </recommendedName>
    <alternativeName>
        <fullName evidence="19">Carbon catabolite repressor protein 4</fullName>
    </alternativeName>
    <alternativeName>
        <fullName evidence="20">Cytoplasmic deadenylase</fullName>
    </alternativeName>
    <alternativeName>
        <fullName evidence="21">Glucose-repressible alcohol dehydrogenase transcriptional effector</fullName>
    </alternativeName>
</protein>
<sequence length="540" mass="61729">MTTEEANSGKKSTWSELEITGPICNLSPRLWQLHHLRRLYLNNNNLSRLPPDIAKLNNLECLDISSNKLRSLPSALGEMISLKELLLNNNCLRLLPYELGKLFQLQVLGLKGNPLPQDILSMYNEPKGTHRLLTFLLDNLNLNNTQPPQRPWIPLAHPESTQPIAIYTVMCYNVLCDKYATRQLYGYCPSWALSWDYRKKIILDEIRQYGADIISLQEVETEQFYQFFLPELKQDGYQGIFSPKSRARTMVESERKHVDGCAIFFRTSKFSLIKEHLVEFNQLAIHTAEGSADMINRVMTKDNIGLAALLETKDALWENGAPTDNLRRPILVSTCHVHWDPEFCDVKLIQTMMLMNELKNIIEETQTSLRPGSSSPDTNSIPLILCGDLNSLPESGVVEYLNSGHVDANHRDFKELGYEECLRKLSNDPNKDIFSHIFKLSQAYNKDVMPYTNYTHDFKGIIDYVFYSRDFMRPLGLLGPLDQEWFRENKVYGCPHPQIPSDHLPLLVEFEMGSNIGGAMQQPQQQHRAGASGAKPGSRR</sequence>
<evidence type="ECO:0000313" key="25">
    <source>
        <dbReference type="EMBL" id="ELT96463.1"/>
    </source>
</evidence>
<organism evidence="25">
    <name type="scientific">Capitella teleta</name>
    <name type="common">Polychaete worm</name>
    <dbReference type="NCBI Taxonomy" id="283909"/>
    <lineage>
        <taxon>Eukaryota</taxon>
        <taxon>Metazoa</taxon>
        <taxon>Spiralia</taxon>
        <taxon>Lophotrochozoa</taxon>
        <taxon>Annelida</taxon>
        <taxon>Polychaeta</taxon>
        <taxon>Sedentaria</taxon>
        <taxon>Scolecida</taxon>
        <taxon>Capitellidae</taxon>
        <taxon>Capitella</taxon>
    </lineage>
</organism>
<evidence type="ECO:0000256" key="19">
    <source>
        <dbReference type="ARBA" id="ARBA00030493"/>
    </source>
</evidence>
<gene>
    <name evidence="25" type="ORF">CAPTEDRAFT_169418</name>
</gene>
<evidence type="ECO:0000256" key="8">
    <source>
        <dbReference type="ARBA" id="ARBA00022614"/>
    </source>
</evidence>
<dbReference type="GO" id="GO:0003723">
    <property type="term" value="F:RNA binding"/>
    <property type="evidence" value="ECO:0007669"/>
    <property type="project" value="UniProtKB-KW"/>
</dbReference>
<keyword evidence="9" id="KW-0540">Nuclease</keyword>
<evidence type="ECO:0000256" key="4">
    <source>
        <dbReference type="ARBA" id="ARBA00004496"/>
    </source>
</evidence>
<evidence type="ECO:0000256" key="20">
    <source>
        <dbReference type="ARBA" id="ARBA00031469"/>
    </source>
</evidence>
<feature type="domain" description="Disease resistance R13L4/SHOC-2-like LRR" evidence="24">
    <location>
        <begin position="29"/>
        <end position="110"/>
    </location>
</feature>
<evidence type="ECO:0000259" key="23">
    <source>
        <dbReference type="Pfam" id="PF03372"/>
    </source>
</evidence>
<keyword evidence="14" id="KW-0460">Magnesium</keyword>
<evidence type="ECO:0000256" key="22">
    <source>
        <dbReference type="SAM" id="MobiDB-lite"/>
    </source>
</evidence>
<keyword evidence="8" id="KW-0433">Leucine-rich repeat</keyword>
<evidence type="ECO:0000256" key="16">
    <source>
        <dbReference type="ARBA" id="ARBA00023015"/>
    </source>
</evidence>
<dbReference type="Gene3D" id="3.60.10.10">
    <property type="entry name" value="Endonuclease/exonuclease/phosphatase"/>
    <property type="match status" value="1"/>
</dbReference>
<reference evidence="26" key="3">
    <citation type="submission" date="2015-06" db="UniProtKB">
        <authorList>
            <consortium name="EnsemblMetazoa"/>
        </authorList>
    </citation>
    <scope>IDENTIFICATION</scope>
</reference>
<dbReference type="InterPro" id="IPR032675">
    <property type="entry name" value="LRR_dom_sf"/>
</dbReference>
<dbReference type="GO" id="GO:0005634">
    <property type="term" value="C:nucleus"/>
    <property type="evidence" value="ECO:0007669"/>
    <property type="project" value="UniProtKB-SubCell"/>
</dbReference>
<dbReference type="Pfam" id="PF03372">
    <property type="entry name" value="Exo_endo_phos"/>
    <property type="match status" value="1"/>
</dbReference>
<evidence type="ECO:0000256" key="6">
    <source>
        <dbReference type="ARBA" id="ARBA00012161"/>
    </source>
</evidence>
<dbReference type="Proteomes" id="UP000014760">
    <property type="component" value="Unassembled WGS sequence"/>
</dbReference>
<dbReference type="InterPro" id="IPR003591">
    <property type="entry name" value="Leu-rich_rpt_typical-subtyp"/>
</dbReference>
<reference evidence="25 27" key="2">
    <citation type="journal article" date="2013" name="Nature">
        <title>Insights into bilaterian evolution from three spiralian genomes.</title>
        <authorList>
            <person name="Simakov O."/>
            <person name="Marletaz F."/>
            <person name="Cho S.J."/>
            <person name="Edsinger-Gonzales E."/>
            <person name="Havlak P."/>
            <person name="Hellsten U."/>
            <person name="Kuo D.H."/>
            <person name="Larsson T."/>
            <person name="Lv J."/>
            <person name="Arendt D."/>
            <person name="Savage R."/>
            <person name="Osoegawa K."/>
            <person name="de Jong P."/>
            <person name="Grimwood J."/>
            <person name="Chapman J.A."/>
            <person name="Shapiro H."/>
            <person name="Aerts A."/>
            <person name="Otillar R.P."/>
            <person name="Terry A.Y."/>
            <person name="Boore J.L."/>
            <person name="Grigoriev I.V."/>
            <person name="Lindberg D.R."/>
            <person name="Seaver E.C."/>
            <person name="Weisblat D.A."/>
            <person name="Putnam N.H."/>
            <person name="Rokhsar D.S."/>
        </authorList>
    </citation>
    <scope>NUCLEOTIDE SEQUENCE</scope>
    <source>
        <strain evidence="25 27">I ESC-2004</strain>
    </source>
</reference>
<keyword evidence="16" id="KW-0805">Transcription regulation</keyword>
<evidence type="ECO:0000256" key="17">
    <source>
        <dbReference type="ARBA" id="ARBA00023163"/>
    </source>
</evidence>
<evidence type="ECO:0000256" key="10">
    <source>
        <dbReference type="ARBA" id="ARBA00022723"/>
    </source>
</evidence>
<dbReference type="PROSITE" id="PS51450">
    <property type="entry name" value="LRR"/>
    <property type="match status" value="2"/>
</dbReference>
<comment type="subcellular location">
    <subcellularLocation>
        <location evidence="4">Cytoplasm</location>
    </subcellularLocation>
    <subcellularLocation>
        <location evidence="3">Nucleus</location>
    </subcellularLocation>
</comment>
<evidence type="ECO:0000256" key="9">
    <source>
        <dbReference type="ARBA" id="ARBA00022722"/>
    </source>
</evidence>
<dbReference type="AlphaFoldDB" id="R7TRD0"/>
<dbReference type="InterPro" id="IPR055414">
    <property type="entry name" value="LRR_R13L4/SHOC2-like"/>
</dbReference>
<dbReference type="SUPFAM" id="SSF56219">
    <property type="entry name" value="DNase I-like"/>
    <property type="match status" value="1"/>
</dbReference>
<evidence type="ECO:0000256" key="1">
    <source>
        <dbReference type="ARBA" id="ARBA00001663"/>
    </source>
</evidence>
<evidence type="ECO:0000256" key="21">
    <source>
        <dbReference type="ARBA" id="ARBA00033317"/>
    </source>
</evidence>
<dbReference type="Pfam" id="PF23598">
    <property type="entry name" value="LRR_14"/>
    <property type="match status" value="1"/>
</dbReference>
<keyword evidence="17" id="KW-0804">Transcription</keyword>
<evidence type="ECO:0000256" key="3">
    <source>
        <dbReference type="ARBA" id="ARBA00004123"/>
    </source>
</evidence>
<dbReference type="CDD" id="cd09097">
    <property type="entry name" value="Deadenylase_CCR4"/>
    <property type="match status" value="1"/>
</dbReference>
<dbReference type="InterPro" id="IPR001611">
    <property type="entry name" value="Leu-rich_rpt"/>
</dbReference>
<dbReference type="GO" id="GO:0004535">
    <property type="term" value="F:poly(A)-specific ribonuclease activity"/>
    <property type="evidence" value="ECO:0007669"/>
    <property type="project" value="UniProtKB-EC"/>
</dbReference>
<dbReference type="PANTHER" id="PTHR12121:SF100">
    <property type="entry name" value="POLY(A)-SPECIFIC RIBONUCLEASE"/>
    <property type="match status" value="1"/>
</dbReference>
<evidence type="ECO:0000256" key="11">
    <source>
        <dbReference type="ARBA" id="ARBA00022737"/>
    </source>
</evidence>
<dbReference type="OMA" id="PHYYARA"/>
<evidence type="ECO:0000256" key="18">
    <source>
        <dbReference type="ARBA" id="ARBA00023242"/>
    </source>
</evidence>
<dbReference type="EMBL" id="AMQN01011291">
    <property type="status" value="NOT_ANNOTATED_CDS"/>
    <property type="molecule type" value="Genomic_DNA"/>
</dbReference>
<evidence type="ECO:0000256" key="13">
    <source>
        <dbReference type="ARBA" id="ARBA00022839"/>
    </source>
</evidence>